<keyword evidence="1" id="KW-1133">Transmembrane helix</keyword>
<proteinExistence type="predicted"/>
<dbReference type="AlphaFoldDB" id="A0A916YR89"/>
<accession>A0A916YR89</accession>
<keyword evidence="1" id="KW-0472">Membrane</keyword>
<dbReference type="Pfam" id="PF00196">
    <property type="entry name" value="GerE"/>
    <property type="match status" value="1"/>
</dbReference>
<keyword evidence="4" id="KW-1185">Reference proteome</keyword>
<dbReference type="GO" id="GO:0003677">
    <property type="term" value="F:DNA binding"/>
    <property type="evidence" value="ECO:0007669"/>
    <property type="project" value="InterPro"/>
</dbReference>
<dbReference type="InterPro" id="IPR016032">
    <property type="entry name" value="Sig_transdc_resp-reg_C-effctor"/>
</dbReference>
<reference evidence="3" key="1">
    <citation type="journal article" date="2014" name="Int. J. Syst. Evol. Microbiol.">
        <title>Complete genome sequence of Corynebacterium casei LMG S-19264T (=DSM 44701T), isolated from a smear-ripened cheese.</title>
        <authorList>
            <consortium name="US DOE Joint Genome Institute (JGI-PGF)"/>
            <person name="Walter F."/>
            <person name="Albersmeier A."/>
            <person name="Kalinowski J."/>
            <person name="Ruckert C."/>
        </authorList>
    </citation>
    <scope>NUCLEOTIDE SEQUENCE</scope>
    <source>
        <strain evidence="3">CGMCC 1.15360</strain>
    </source>
</reference>
<sequence>MGTQTIHAIFESLTEKQHETLRLAANHFTSKQIALELGVAPVTIDKRIEAVRSKLDLMPRVDLLRHYRTWSDSYGQPINDLIILPDTTASAPEAGLQAAEQGMRFNDSLTFDVRAPWDHSGTAILPRIKPSDLSMGGKLLFMLGGAIAILVIAILSIAFANAVATMV</sequence>
<gene>
    <name evidence="3" type="ORF">GCM10010990_02940</name>
</gene>
<feature type="transmembrane region" description="Helical" evidence="1">
    <location>
        <begin position="139"/>
        <end position="164"/>
    </location>
</feature>
<evidence type="ECO:0000256" key="1">
    <source>
        <dbReference type="SAM" id="Phobius"/>
    </source>
</evidence>
<evidence type="ECO:0000313" key="3">
    <source>
        <dbReference type="EMBL" id="GGD57122.1"/>
    </source>
</evidence>
<evidence type="ECO:0000259" key="2">
    <source>
        <dbReference type="SMART" id="SM00421"/>
    </source>
</evidence>
<dbReference type="InterPro" id="IPR036388">
    <property type="entry name" value="WH-like_DNA-bd_sf"/>
</dbReference>
<dbReference type="Gene3D" id="1.10.10.10">
    <property type="entry name" value="Winged helix-like DNA-binding domain superfamily/Winged helix DNA-binding domain"/>
    <property type="match status" value="1"/>
</dbReference>
<dbReference type="OrthoDB" id="7501479at2"/>
<evidence type="ECO:0000313" key="4">
    <source>
        <dbReference type="Proteomes" id="UP000612349"/>
    </source>
</evidence>
<dbReference type="InterPro" id="IPR000792">
    <property type="entry name" value="Tscrpt_reg_LuxR_C"/>
</dbReference>
<reference evidence="3" key="2">
    <citation type="submission" date="2020-09" db="EMBL/GenBank/DDBJ databases">
        <authorList>
            <person name="Sun Q."/>
            <person name="Zhou Y."/>
        </authorList>
    </citation>
    <scope>NUCLEOTIDE SEQUENCE</scope>
    <source>
        <strain evidence="3">CGMCC 1.15360</strain>
    </source>
</reference>
<dbReference type="RefSeq" id="WP_066772652.1">
    <property type="nucleotide sequence ID" value="NZ_BMIP01000001.1"/>
</dbReference>
<protein>
    <recommendedName>
        <fullName evidence="2">HTH luxR-type domain-containing protein</fullName>
    </recommendedName>
</protein>
<feature type="domain" description="HTH luxR-type" evidence="2">
    <location>
        <begin position="10"/>
        <end position="67"/>
    </location>
</feature>
<name>A0A916YR89_9SPHN</name>
<comment type="caution">
    <text evidence="3">The sequence shown here is derived from an EMBL/GenBank/DDBJ whole genome shotgun (WGS) entry which is preliminary data.</text>
</comment>
<keyword evidence="1" id="KW-0812">Transmembrane</keyword>
<dbReference type="EMBL" id="BMIP01000001">
    <property type="protein sequence ID" value="GGD57122.1"/>
    <property type="molecule type" value="Genomic_DNA"/>
</dbReference>
<dbReference type="SUPFAM" id="SSF46894">
    <property type="entry name" value="C-terminal effector domain of the bipartite response regulators"/>
    <property type="match status" value="1"/>
</dbReference>
<dbReference type="Proteomes" id="UP000612349">
    <property type="component" value="Unassembled WGS sequence"/>
</dbReference>
<dbReference type="SMART" id="SM00421">
    <property type="entry name" value="HTH_LUXR"/>
    <property type="match status" value="1"/>
</dbReference>
<organism evidence="3 4">
    <name type="scientific">Croceicoccus mobilis</name>
    <dbReference type="NCBI Taxonomy" id="1703339"/>
    <lineage>
        <taxon>Bacteria</taxon>
        <taxon>Pseudomonadati</taxon>
        <taxon>Pseudomonadota</taxon>
        <taxon>Alphaproteobacteria</taxon>
        <taxon>Sphingomonadales</taxon>
        <taxon>Erythrobacteraceae</taxon>
        <taxon>Croceicoccus</taxon>
    </lineage>
</organism>
<dbReference type="GO" id="GO:0006355">
    <property type="term" value="P:regulation of DNA-templated transcription"/>
    <property type="evidence" value="ECO:0007669"/>
    <property type="project" value="InterPro"/>
</dbReference>